<dbReference type="InterPro" id="IPR010619">
    <property type="entry name" value="ThrE-like_N"/>
</dbReference>
<comment type="subcellular location">
    <subcellularLocation>
        <location evidence="1">Cell membrane</location>
        <topology evidence="1">Multi-pass membrane protein</topology>
    </subcellularLocation>
</comment>
<keyword evidence="2" id="KW-1003">Cell membrane</keyword>
<feature type="domain" description="Threonine/serine exporter-like N-terminal" evidence="8">
    <location>
        <begin position="10"/>
        <end position="247"/>
    </location>
</feature>
<evidence type="ECO:0000256" key="1">
    <source>
        <dbReference type="ARBA" id="ARBA00004651"/>
    </source>
</evidence>
<evidence type="ECO:0000259" key="8">
    <source>
        <dbReference type="Pfam" id="PF06738"/>
    </source>
</evidence>
<gene>
    <name evidence="9" type="ORF">SAMN02745941_02490</name>
</gene>
<dbReference type="AlphaFoldDB" id="A0A1M5Z273"/>
<dbReference type="GO" id="GO:0005886">
    <property type="term" value="C:plasma membrane"/>
    <property type="evidence" value="ECO:0007669"/>
    <property type="project" value="UniProtKB-SubCell"/>
</dbReference>
<feature type="transmembrane region" description="Helical" evidence="7">
    <location>
        <begin position="140"/>
        <end position="158"/>
    </location>
</feature>
<sequence length="255" mass="27352">MDINKILYVATFAGRIILESGGETYRVEETINRICTSFGMDDADSFVTPTGIMVSAFHKDKGTVSLIKRVKYRTVNLEKVHMVNDLSRSIGQQHMTVAEVNKALKEIDKSSRYGTKTTLFFSALGAAGFSALFGGDIKDFFSAFFIGLIIKAFSILSSHLLINDFFINSIGGAIAALLALVCVNLGLASNLDMTIIGSIMLLVPGLAITNAIRDTMAGDLVAGLTRSAEAFLIALAIAIGTGVVLSFWFNLYGGI</sequence>
<dbReference type="PANTHER" id="PTHR34390:SF2">
    <property type="entry name" value="SUCCINATE TRANSPORTER SUBUNIT YJJP-RELATED"/>
    <property type="match status" value="1"/>
</dbReference>
<evidence type="ECO:0000256" key="2">
    <source>
        <dbReference type="ARBA" id="ARBA00022475"/>
    </source>
</evidence>
<comment type="similarity">
    <text evidence="6">Belongs to the ThrE exporter (TC 2.A.79) family.</text>
</comment>
<dbReference type="RefSeq" id="WP_073019911.1">
    <property type="nucleotide sequence ID" value="NZ_FQXU01000007.1"/>
</dbReference>
<evidence type="ECO:0000256" key="4">
    <source>
        <dbReference type="ARBA" id="ARBA00022989"/>
    </source>
</evidence>
<keyword evidence="4 7" id="KW-1133">Transmembrane helix</keyword>
<proteinExistence type="inferred from homology"/>
<feature type="transmembrane region" description="Helical" evidence="7">
    <location>
        <begin position="165"/>
        <end position="187"/>
    </location>
</feature>
<evidence type="ECO:0000256" key="3">
    <source>
        <dbReference type="ARBA" id="ARBA00022692"/>
    </source>
</evidence>
<evidence type="ECO:0000313" key="9">
    <source>
        <dbReference type="EMBL" id="SHI18382.1"/>
    </source>
</evidence>
<dbReference type="Pfam" id="PF06738">
    <property type="entry name" value="ThrE"/>
    <property type="match status" value="1"/>
</dbReference>
<dbReference type="GO" id="GO:0015744">
    <property type="term" value="P:succinate transport"/>
    <property type="evidence" value="ECO:0007669"/>
    <property type="project" value="TreeGrafter"/>
</dbReference>
<reference evidence="9 10" key="1">
    <citation type="submission" date="2016-11" db="EMBL/GenBank/DDBJ databases">
        <authorList>
            <person name="Jaros S."/>
            <person name="Januszkiewicz K."/>
            <person name="Wedrychowicz H."/>
        </authorList>
    </citation>
    <scope>NUCLEOTIDE SEQUENCE [LARGE SCALE GENOMIC DNA]</scope>
    <source>
        <strain evidence="9 10">DSM 6191</strain>
    </source>
</reference>
<dbReference type="PANTHER" id="PTHR34390">
    <property type="entry name" value="UPF0442 PROTEIN YJJB-RELATED"/>
    <property type="match status" value="1"/>
</dbReference>
<evidence type="ECO:0000256" key="5">
    <source>
        <dbReference type="ARBA" id="ARBA00023136"/>
    </source>
</evidence>
<protein>
    <submittedName>
        <fullName evidence="9">Uncharacterized membrane protein YjjP, DUF1212 family</fullName>
    </submittedName>
</protein>
<evidence type="ECO:0000256" key="6">
    <source>
        <dbReference type="ARBA" id="ARBA00034125"/>
    </source>
</evidence>
<accession>A0A1M5Z273</accession>
<dbReference type="Proteomes" id="UP000184241">
    <property type="component" value="Unassembled WGS sequence"/>
</dbReference>
<evidence type="ECO:0000256" key="7">
    <source>
        <dbReference type="SAM" id="Phobius"/>
    </source>
</evidence>
<feature type="transmembrane region" description="Helical" evidence="7">
    <location>
        <begin position="230"/>
        <end position="249"/>
    </location>
</feature>
<feature type="transmembrane region" description="Helical" evidence="7">
    <location>
        <begin position="193"/>
        <end position="209"/>
    </location>
</feature>
<evidence type="ECO:0000313" key="10">
    <source>
        <dbReference type="Proteomes" id="UP000184241"/>
    </source>
</evidence>
<keyword evidence="5 7" id="KW-0472">Membrane</keyword>
<dbReference type="InterPro" id="IPR050539">
    <property type="entry name" value="ThrE_Dicarb/AminoAcid_Exp"/>
</dbReference>
<dbReference type="GO" id="GO:0022857">
    <property type="term" value="F:transmembrane transporter activity"/>
    <property type="evidence" value="ECO:0007669"/>
    <property type="project" value="InterPro"/>
</dbReference>
<organism evidence="9 10">
    <name type="scientific">Clostridium intestinale DSM 6191</name>
    <dbReference type="NCBI Taxonomy" id="1121320"/>
    <lineage>
        <taxon>Bacteria</taxon>
        <taxon>Bacillati</taxon>
        <taxon>Bacillota</taxon>
        <taxon>Clostridia</taxon>
        <taxon>Eubacteriales</taxon>
        <taxon>Clostridiaceae</taxon>
        <taxon>Clostridium</taxon>
    </lineage>
</organism>
<dbReference type="EMBL" id="FQXU01000007">
    <property type="protein sequence ID" value="SHI18382.1"/>
    <property type="molecule type" value="Genomic_DNA"/>
</dbReference>
<keyword evidence="3 7" id="KW-0812">Transmembrane</keyword>
<name>A0A1M5Z273_9CLOT</name>